<evidence type="ECO:0000313" key="4">
    <source>
        <dbReference type="Proteomes" id="UP000326565"/>
    </source>
</evidence>
<dbReference type="PANTHER" id="PTHR19957:SF380">
    <property type="entry name" value="SYNTAXIN FAMILY PROTEIN"/>
    <property type="match status" value="1"/>
</dbReference>
<dbReference type="Proteomes" id="UP000326565">
    <property type="component" value="Unassembled WGS sequence"/>
</dbReference>
<dbReference type="Pfam" id="PF05739">
    <property type="entry name" value="SNARE"/>
    <property type="match status" value="1"/>
</dbReference>
<accession>A0A5N5XAK1</accession>
<dbReference type="GO" id="GO:0012505">
    <property type="term" value="C:endomembrane system"/>
    <property type="evidence" value="ECO:0007669"/>
    <property type="project" value="TreeGrafter"/>
</dbReference>
<dbReference type="GO" id="GO:0005484">
    <property type="term" value="F:SNAP receptor activity"/>
    <property type="evidence" value="ECO:0007669"/>
    <property type="project" value="TreeGrafter"/>
</dbReference>
<dbReference type="GO" id="GO:0006886">
    <property type="term" value="P:intracellular protein transport"/>
    <property type="evidence" value="ECO:0007669"/>
    <property type="project" value="TreeGrafter"/>
</dbReference>
<dbReference type="InterPro" id="IPR000727">
    <property type="entry name" value="T_SNARE_dom"/>
</dbReference>
<dbReference type="Gene3D" id="1.20.58.70">
    <property type="match status" value="1"/>
</dbReference>
<dbReference type="PANTHER" id="PTHR19957">
    <property type="entry name" value="SYNTAXIN"/>
    <property type="match status" value="1"/>
</dbReference>
<dbReference type="OrthoDB" id="10255013at2759"/>
<evidence type="ECO:0000256" key="1">
    <source>
        <dbReference type="ARBA" id="ARBA00009063"/>
    </source>
</evidence>
<sequence>MATTNWNYSALEQGQADDLTTNSLTPVLTKRQQITHELNHLQTLRETNLHTAQQALLNSCTVTDDQTARRGLEDVEASINGTLHRIRGLVDELKHLADPTDPRLLAQVDAPKNQVQQAIQEYYKSQTEFERALLDQVWRRYEIANPDAIAEEVEEGVQEVLAGRQVVFQVQRARSRQARDAQAAMLERSAAIRKIEQDLIALSQLSREVAELVQLQEPVVEKIEANADETAMHYGKANEKLNNAIISARNARKYKWYILLVCSKSTILPISICFQ</sequence>
<dbReference type="InterPro" id="IPR045242">
    <property type="entry name" value="Syntaxin"/>
</dbReference>
<dbReference type="PROSITE" id="PS50192">
    <property type="entry name" value="T_SNARE"/>
    <property type="match status" value="1"/>
</dbReference>
<dbReference type="GO" id="GO:0000149">
    <property type="term" value="F:SNARE binding"/>
    <property type="evidence" value="ECO:0007669"/>
    <property type="project" value="TreeGrafter"/>
</dbReference>
<name>A0A5N5XAK1_9EURO</name>
<dbReference type="InterPro" id="IPR010989">
    <property type="entry name" value="SNARE"/>
</dbReference>
<dbReference type="GO" id="GO:0005886">
    <property type="term" value="C:plasma membrane"/>
    <property type="evidence" value="ECO:0007669"/>
    <property type="project" value="TreeGrafter"/>
</dbReference>
<organism evidence="3 4">
    <name type="scientific">Aspergillus leporis</name>
    <dbReference type="NCBI Taxonomy" id="41062"/>
    <lineage>
        <taxon>Eukaryota</taxon>
        <taxon>Fungi</taxon>
        <taxon>Dikarya</taxon>
        <taxon>Ascomycota</taxon>
        <taxon>Pezizomycotina</taxon>
        <taxon>Eurotiomycetes</taxon>
        <taxon>Eurotiomycetidae</taxon>
        <taxon>Eurotiales</taxon>
        <taxon>Aspergillaceae</taxon>
        <taxon>Aspergillus</taxon>
        <taxon>Aspergillus subgen. Circumdati</taxon>
    </lineage>
</organism>
<dbReference type="GO" id="GO:0031201">
    <property type="term" value="C:SNARE complex"/>
    <property type="evidence" value="ECO:0007669"/>
    <property type="project" value="TreeGrafter"/>
</dbReference>
<keyword evidence="4" id="KW-1185">Reference proteome</keyword>
<evidence type="ECO:0000313" key="3">
    <source>
        <dbReference type="EMBL" id="KAB8077107.1"/>
    </source>
</evidence>
<dbReference type="EMBL" id="ML732172">
    <property type="protein sequence ID" value="KAB8077107.1"/>
    <property type="molecule type" value="Genomic_DNA"/>
</dbReference>
<gene>
    <name evidence="3" type="ORF">BDV29DRAFT_168747</name>
</gene>
<dbReference type="SUPFAM" id="SSF47661">
    <property type="entry name" value="t-snare proteins"/>
    <property type="match status" value="1"/>
</dbReference>
<dbReference type="GO" id="GO:0048278">
    <property type="term" value="P:vesicle docking"/>
    <property type="evidence" value="ECO:0007669"/>
    <property type="project" value="TreeGrafter"/>
</dbReference>
<dbReference type="GO" id="GO:0006887">
    <property type="term" value="P:exocytosis"/>
    <property type="evidence" value="ECO:0007669"/>
    <property type="project" value="TreeGrafter"/>
</dbReference>
<reference evidence="3 4" key="1">
    <citation type="submission" date="2019-04" db="EMBL/GenBank/DDBJ databases">
        <title>Friends and foes A comparative genomics study of 23 Aspergillus species from section Flavi.</title>
        <authorList>
            <consortium name="DOE Joint Genome Institute"/>
            <person name="Kjaerbolling I."/>
            <person name="Vesth T."/>
            <person name="Frisvad J.C."/>
            <person name="Nybo J.L."/>
            <person name="Theobald S."/>
            <person name="Kildgaard S."/>
            <person name="Isbrandt T."/>
            <person name="Kuo A."/>
            <person name="Sato A."/>
            <person name="Lyhne E.K."/>
            <person name="Kogle M.E."/>
            <person name="Wiebenga A."/>
            <person name="Kun R.S."/>
            <person name="Lubbers R.J."/>
            <person name="Makela M.R."/>
            <person name="Barry K."/>
            <person name="Chovatia M."/>
            <person name="Clum A."/>
            <person name="Daum C."/>
            <person name="Haridas S."/>
            <person name="He G."/>
            <person name="LaButti K."/>
            <person name="Lipzen A."/>
            <person name="Mondo S."/>
            <person name="Riley R."/>
            <person name="Salamov A."/>
            <person name="Simmons B.A."/>
            <person name="Magnuson J.K."/>
            <person name="Henrissat B."/>
            <person name="Mortensen U.H."/>
            <person name="Larsen T.O."/>
            <person name="Devries R.P."/>
            <person name="Grigoriev I.V."/>
            <person name="Machida M."/>
            <person name="Baker S.E."/>
            <person name="Andersen M.R."/>
        </authorList>
    </citation>
    <scope>NUCLEOTIDE SEQUENCE [LARGE SCALE GENOMIC DNA]</scope>
    <source>
        <strain evidence="3 4">CBS 151.66</strain>
    </source>
</reference>
<feature type="domain" description="T-SNARE coiled-coil homology" evidence="2">
    <location>
        <begin position="182"/>
        <end position="244"/>
    </location>
</feature>
<comment type="similarity">
    <text evidence="1">Belongs to the syntaxin family.</text>
</comment>
<dbReference type="SMART" id="SM00397">
    <property type="entry name" value="t_SNARE"/>
    <property type="match status" value="1"/>
</dbReference>
<proteinExistence type="inferred from homology"/>
<protein>
    <submittedName>
        <fullName evidence="3">t-SNARE</fullName>
    </submittedName>
</protein>
<evidence type="ECO:0000259" key="2">
    <source>
        <dbReference type="PROSITE" id="PS50192"/>
    </source>
</evidence>
<dbReference type="AlphaFoldDB" id="A0A5N5XAK1"/>
<dbReference type="GO" id="GO:0006906">
    <property type="term" value="P:vesicle fusion"/>
    <property type="evidence" value="ECO:0007669"/>
    <property type="project" value="TreeGrafter"/>
</dbReference>